<accession>A0A1S1U8B0</accession>
<gene>
    <name evidence="1" type="ORF">AKG95_14010</name>
</gene>
<reference evidence="1 2" key="1">
    <citation type="submission" date="2015-06" db="EMBL/GenBank/DDBJ databases">
        <title>Draft genome sequencing of a biphenyl-degrading bacterium, Janthinobacterium lividum MEG1.</title>
        <authorList>
            <person name="Shimodaira J."/>
            <person name="Hatta T."/>
        </authorList>
    </citation>
    <scope>NUCLEOTIDE SEQUENCE [LARGE SCALE GENOMIC DNA]</scope>
    <source>
        <strain evidence="1 2">MEG1</strain>
    </source>
</reference>
<dbReference type="AlphaFoldDB" id="A0A1S1U8B0"/>
<organism evidence="1 2">
    <name type="scientific">Janthinobacterium lividum</name>
    <dbReference type="NCBI Taxonomy" id="29581"/>
    <lineage>
        <taxon>Bacteria</taxon>
        <taxon>Pseudomonadati</taxon>
        <taxon>Pseudomonadota</taxon>
        <taxon>Betaproteobacteria</taxon>
        <taxon>Burkholderiales</taxon>
        <taxon>Oxalobacteraceae</taxon>
        <taxon>Janthinobacterium</taxon>
    </lineage>
</organism>
<comment type="caution">
    <text evidence="1">The sequence shown here is derived from an EMBL/GenBank/DDBJ whole genome shotgun (WGS) entry which is preliminary data.</text>
</comment>
<dbReference type="EMBL" id="LFKP01000008">
    <property type="protein sequence ID" value="OHV95981.1"/>
    <property type="molecule type" value="Genomic_DNA"/>
</dbReference>
<protein>
    <submittedName>
        <fullName evidence="1">Uncharacterized protein</fullName>
    </submittedName>
</protein>
<sequence length="104" mass="11373">MLSKRLFDAIASAVDLDDPAEQSLDVVGFENTESVQIKMCHQCTRSPVAQVGRLFHIGEDARGLLSRELSRYLAAPYLASLDIELVCCRVAACRHVLLPARACG</sequence>
<evidence type="ECO:0000313" key="1">
    <source>
        <dbReference type="EMBL" id="OHV95981.1"/>
    </source>
</evidence>
<name>A0A1S1U8B0_9BURK</name>
<dbReference type="Proteomes" id="UP000179840">
    <property type="component" value="Unassembled WGS sequence"/>
</dbReference>
<proteinExistence type="predicted"/>
<evidence type="ECO:0000313" key="2">
    <source>
        <dbReference type="Proteomes" id="UP000179840"/>
    </source>
</evidence>